<dbReference type="GO" id="GO:0004672">
    <property type="term" value="F:protein kinase activity"/>
    <property type="evidence" value="ECO:0007669"/>
    <property type="project" value="InterPro"/>
</dbReference>
<evidence type="ECO:0000256" key="1">
    <source>
        <dbReference type="SAM" id="MobiDB-lite"/>
    </source>
</evidence>
<dbReference type="Gene3D" id="1.10.510.10">
    <property type="entry name" value="Transferase(Phosphotransferase) domain 1"/>
    <property type="match status" value="1"/>
</dbReference>
<dbReference type="SUPFAM" id="SSF56112">
    <property type="entry name" value="Protein kinase-like (PK-like)"/>
    <property type="match status" value="1"/>
</dbReference>
<dbReference type="InterPro" id="IPR011989">
    <property type="entry name" value="ARM-like"/>
</dbReference>
<dbReference type="SUPFAM" id="SSF48371">
    <property type="entry name" value="ARM repeat"/>
    <property type="match status" value="1"/>
</dbReference>
<dbReference type="PANTHER" id="PTHR12984">
    <property type="entry name" value="SCY1-RELATED S/T PROTEIN KINASE-LIKE"/>
    <property type="match status" value="1"/>
</dbReference>
<feature type="domain" description="Protein kinase" evidence="2">
    <location>
        <begin position="1"/>
        <end position="298"/>
    </location>
</feature>
<dbReference type="EMBL" id="LK052905">
    <property type="protein sequence ID" value="CDR45825.1"/>
    <property type="molecule type" value="Genomic_DNA"/>
</dbReference>
<reference evidence="3" key="1">
    <citation type="journal article" date="2014" name="Genome Announc.">
        <title>Genome sequence of the yeast Cyberlindnera fabianii (Hansenula fabianii).</title>
        <authorList>
            <person name="Freel K.C."/>
            <person name="Sarilar V."/>
            <person name="Neuveglise C."/>
            <person name="Devillers H."/>
            <person name="Friedrich A."/>
            <person name="Schacherer J."/>
        </authorList>
    </citation>
    <scope>NUCLEOTIDE SEQUENCE</scope>
    <source>
        <strain evidence="3">YJS4271</strain>
    </source>
</reference>
<dbReference type="CDD" id="cd14011">
    <property type="entry name" value="PK_SCY1_like"/>
    <property type="match status" value="1"/>
</dbReference>
<dbReference type="InterPro" id="IPR051177">
    <property type="entry name" value="CIK-Related_Protein"/>
</dbReference>
<dbReference type="PANTHER" id="PTHR12984:SF6">
    <property type="entry name" value="SCY1-LIKE PROTEIN 2"/>
    <property type="match status" value="1"/>
</dbReference>
<accession>A0A061B7E2</accession>
<protein>
    <submittedName>
        <fullName evidence="3">CYFA0S20e00584g1_1</fullName>
    </submittedName>
</protein>
<dbReference type="SMART" id="SM00220">
    <property type="entry name" value="S_TKc"/>
    <property type="match status" value="1"/>
</dbReference>
<dbReference type="InterPro" id="IPR016024">
    <property type="entry name" value="ARM-type_fold"/>
</dbReference>
<proteinExistence type="predicted"/>
<evidence type="ECO:0000313" key="3">
    <source>
        <dbReference type="EMBL" id="CDR45825.1"/>
    </source>
</evidence>
<dbReference type="AlphaFoldDB" id="A0A061B7E2"/>
<feature type="compositionally biased region" description="Polar residues" evidence="1">
    <location>
        <begin position="616"/>
        <end position="640"/>
    </location>
</feature>
<dbReference type="PROSITE" id="PS50011">
    <property type="entry name" value="PROTEIN_KINASE_DOM"/>
    <property type="match status" value="1"/>
</dbReference>
<dbReference type="OrthoDB" id="79687at2759"/>
<feature type="compositionally biased region" description="Polar residues" evidence="1">
    <location>
        <begin position="699"/>
        <end position="759"/>
    </location>
</feature>
<dbReference type="InterPro" id="IPR000719">
    <property type="entry name" value="Prot_kinase_dom"/>
</dbReference>
<dbReference type="Gene3D" id="3.30.200.20">
    <property type="entry name" value="Phosphorylase Kinase, domain 1"/>
    <property type="match status" value="1"/>
</dbReference>
<dbReference type="VEuPathDB" id="FungiDB:BON22_0855"/>
<dbReference type="Gene3D" id="1.25.10.10">
    <property type="entry name" value="Leucine-rich Repeat Variant"/>
    <property type="match status" value="1"/>
</dbReference>
<gene>
    <name evidence="3" type="ORF">CYFA0S_20e00584g</name>
</gene>
<organism evidence="3">
    <name type="scientific">Cyberlindnera fabianii</name>
    <name type="common">Yeast</name>
    <name type="synonym">Hansenula fabianii</name>
    <dbReference type="NCBI Taxonomy" id="36022"/>
    <lineage>
        <taxon>Eukaryota</taxon>
        <taxon>Fungi</taxon>
        <taxon>Dikarya</taxon>
        <taxon>Ascomycota</taxon>
        <taxon>Saccharomycotina</taxon>
        <taxon>Saccharomycetes</taxon>
        <taxon>Phaffomycetales</taxon>
        <taxon>Phaffomycetaceae</taxon>
        <taxon>Cyberlindnera</taxon>
    </lineage>
</organism>
<name>A0A061B7E2_CYBFA</name>
<feature type="compositionally biased region" description="Polar residues" evidence="1">
    <location>
        <begin position="786"/>
        <end position="808"/>
    </location>
</feature>
<dbReference type="InterPro" id="IPR011009">
    <property type="entry name" value="Kinase-like_dom_sf"/>
</dbReference>
<sequence length="808" mass="91938">MFKWKTGIQSHYSLASNPSFHSELWAVYPARQKSTDRQVSVFMFDKKKFEALLTKNNIIKRGDKSILNDAYEVLRNQVANLAKFRHPNVLTLIEPLEEHKASFLFVTELVTGCLNTVPPELDDVSIQKGLLQVANALEFVHNQARMVHLSIQPSSIFINDNSDWKVSGLGHLQPVESEDYFIPQYDPRMPGFININLNYTAPEVVFENKAYPASDMFSLGCVIYYLYNDGSGSIINCNSSTNYYKEDYEKFERMLKQNNPRQLFKKVPESLFKVLPQLISRYPNQRITPQEFIESDYFNNPLVKVMVFLDEFPTKSDEEKLIFLKSLINLLPLFPQSILQKKILPIMSDLLQRKIVPLIQVTLTIILIIGKTLSQLTFHDKIYETVIDDKLLNFEEAQIVLLENLDILQQKVKNEEFKKLLLKLTDKTLDLKNSFQVQAKTLDRMDIILQSIDFPNIKNNIFPKICLIFSKTTSLQVKLKAIEAFVQLIDKKGIDKFIISETLLPLLKSMKTRELKIMSAILQVYKSSAEVLDEDNIVEHVIPQLWILSMATTLNPRSYKSYIDVTNDISKTIQTKHMEKLRSLEGSKPQEDENDTEKFRHLLYGKEEQKLDASNKPEQPSSFKSQPLSPSMSSKANIQSKKAEPLSLKPTKRTPITSQTSTPNTLSFGATSNTMKPIVRPLQTNPIPDDDDFEDFVSAPQSRTSTPSQNQQPSFTTLSPKVKNLSLNNTESFNKPSTIDWTSEANKSSKQNNTTSTPSFAPMSMAPAHPTKLPPGFGDSLLMPSKKSNGFQNGGNSYNDWNNGDSLI</sequence>
<dbReference type="GO" id="GO:0005524">
    <property type="term" value="F:ATP binding"/>
    <property type="evidence" value="ECO:0007669"/>
    <property type="project" value="InterPro"/>
</dbReference>
<feature type="region of interest" description="Disordered" evidence="1">
    <location>
        <begin position="610"/>
        <end position="808"/>
    </location>
</feature>
<dbReference type="PhylomeDB" id="A0A061B7E2"/>
<evidence type="ECO:0000259" key="2">
    <source>
        <dbReference type="PROSITE" id="PS50011"/>
    </source>
</evidence>
<feature type="compositionally biased region" description="Polar residues" evidence="1">
    <location>
        <begin position="654"/>
        <end position="675"/>
    </location>
</feature>
<dbReference type="Pfam" id="PF00069">
    <property type="entry name" value="Pkinase"/>
    <property type="match status" value="1"/>
</dbReference>